<name>A0A0R1TPB0_9LACO</name>
<feature type="transmembrane region" description="Helical" evidence="1">
    <location>
        <begin position="163"/>
        <end position="186"/>
    </location>
</feature>
<evidence type="ECO:0000313" key="2">
    <source>
        <dbReference type="EMBL" id="KRL83292.1"/>
    </source>
</evidence>
<sequence length="215" mass="24317">MKIILAGLFLFSVLGSIPGSDRYGLAGGYSILWLLMMYLVGAYLKLHGYPHLKNVVYLGIYFLASLANLLISDSLSWVKVRFLHGDDKLFLGVVIAYTNPLLVLEAVCLFIWLLRFPIKSLWLQKSLLSLSPLSFGAYLLQTNPFVYTIITGAYTRLSIMKPWWLVLAVLGLAILWLLAGCLLDYVRNLIFRKLKTQGMFNHKVIKSILTEPSRT</sequence>
<comment type="caution">
    <text evidence="2">The sequence shown here is derived from an EMBL/GenBank/DDBJ whole genome shotgun (WGS) entry which is preliminary data.</text>
</comment>
<keyword evidence="1" id="KW-1133">Transmembrane helix</keyword>
<gene>
    <name evidence="2" type="ORF">FC36_GL000336</name>
</gene>
<keyword evidence="1" id="KW-0472">Membrane</keyword>
<protein>
    <submittedName>
        <fullName evidence="2">Uncharacterized protein</fullName>
    </submittedName>
</protein>
<dbReference type="EMBL" id="AZFH01000011">
    <property type="protein sequence ID" value="KRL83292.1"/>
    <property type="molecule type" value="Genomic_DNA"/>
</dbReference>
<organism evidence="2 3">
    <name type="scientific">Ligilactobacillus equi DSM 15833 = JCM 10991</name>
    <dbReference type="NCBI Taxonomy" id="1423740"/>
    <lineage>
        <taxon>Bacteria</taxon>
        <taxon>Bacillati</taxon>
        <taxon>Bacillota</taxon>
        <taxon>Bacilli</taxon>
        <taxon>Lactobacillales</taxon>
        <taxon>Lactobacillaceae</taxon>
        <taxon>Ligilactobacillus</taxon>
    </lineage>
</organism>
<dbReference type="OrthoDB" id="9816377at2"/>
<reference evidence="2 3" key="1">
    <citation type="journal article" date="2015" name="Genome Announc.">
        <title>Expanding the biotechnology potential of lactobacilli through comparative genomics of 213 strains and associated genera.</title>
        <authorList>
            <person name="Sun Z."/>
            <person name="Harris H.M."/>
            <person name="McCann A."/>
            <person name="Guo C."/>
            <person name="Argimon S."/>
            <person name="Zhang W."/>
            <person name="Yang X."/>
            <person name="Jeffery I.B."/>
            <person name="Cooney J.C."/>
            <person name="Kagawa T.F."/>
            <person name="Liu W."/>
            <person name="Song Y."/>
            <person name="Salvetti E."/>
            <person name="Wrobel A."/>
            <person name="Rasinkangas P."/>
            <person name="Parkhill J."/>
            <person name="Rea M.C."/>
            <person name="O'Sullivan O."/>
            <person name="Ritari J."/>
            <person name="Douillard F.P."/>
            <person name="Paul Ross R."/>
            <person name="Yang R."/>
            <person name="Briner A.E."/>
            <person name="Felis G.E."/>
            <person name="de Vos W.M."/>
            <person name="Barrangou R."/>
            <person name="Klaenhammer T.R."/>
            <person name="Caufield P.W."/>
            <person name="Cui Y."/>
            <person name="Zhang H."/>
            <person name="O'Toole P.W."/>
        </authorList>
    </citation>
    <scope>NUCLEOTIDE SEQUENCE [LARGE SCALE GENOMIC DNA]</scope>
    <source>
        <strain evidence="2 3">DSM 15833</strain>
    </source>
</reference>
<evidence type="ECO:0000313" key="3">
    <source>
        <dbReference type="Proteomes" id="UP000051048"/>
    </source>
</evidence>
<feature type="transmembrane region" description="Helical" evidence="1">
    <location>
        <begin position="56"/>
        <end position="77"/>
    </location>
</feature>
<dbReference type="RefSeq" id="WP_025020500.1">
    <property type="nucleotide sequence ID" value="NZ_AZFH01000011.1"/>
</dbReference>
<feature type="transmembrane region" description="Helical" evidence="1">
    <location>
        <begin position="25"/>
        <end position="44"/>
    </location>
</feature>
<feature type="transmembrane region" description="Helical" evidence="1">
    <location>
        <begin position="135"/>
        <end position="157"/>
    </location>
</feature>
<dbReference type="AlphaFoldDB" id="A0A0R1TPB0"/>
<dbReference type="Proteomes" id="UP000051048">
    <property type="component" value="Unassembled WGS sequence"/>
</dbReference>
<feature type="transmembrane region" description="Helical" evidence="1">
    <location>
        <begin position="89"/>
        <end position="114"/>
    </location>
</feature>
<dbReference type="PATRIC" id="fig|1423740.3.peg.361"/>
<evidence type="ECO:0000256" key="1">
    <source>
        <dbReference type="SAM" id="Phobius"/>
    </source>
</evidence>
<keyword evidence="1" id="KW-0812">Transmembrane</keyword>
<accession>A0A0R1TPB0</accession>
<proteinExistence type="predicted"/>